<dbReference type="GO" id="GO:0005096">
    <property type="term" value="F:GTPase activator activity"/>
    <property type="evidence" value="ECO:0007669"/>
    <property type="project" value="TreeGrafter"/>
</dbReference>
<protein>
    <recommendedName>
        <fullName evidence="1">Rab-GAP TBC domain-containing protein</fullName>
    </recommendedName>
</protein>
<gene>
    <name evidence="2" type="ORF">BSTOLATCC_MIC43312</name>
</gene>
<dbReference type="SUPFAM" id="SSF47923">
    <property type="entry name" value="Ypt/Rab-GAP domain of gyp1p"/>
    <property type="match status" value="2"/>
</dbReference>
<evidence type="ECO:0000259" key="1">
    <source>
        <dbReference type="PROSITE" id="PS50086"/>
    </source>
</evidence>
<organism evidence="2 3">
    <name type="scientific">Blepharisma stoltei</name>
    <dbReference type="NCBI Taxonomy" id="1481888"/>
    <lineage>
        <taxon>Eukaryota</taxon>
        <taxon>Sar</taxon>
        <taxon>Alveolata</taxon>
        <taxon>Ciliophora</taxon>
        <taxon>Postciliodesmatophora</taxon>
        <taxon>Heterotrichea</taxon>
        <taxon>Heterotrichida</taxon>
        <taxon>Blepharismidae</taxon>
        <taxon>Blepharisma</taxon>
    </lineage>
</organism>
<dbReference type="InterPro" id="IPR000195">
    <property type="entry name" value="Rab-GAP-TBC_dom"/>
</dbReference>
<dbReference type="Pfam" id="PF00566">
    <property type="entry name" value="RabGAP-TBC"/>
    <property type="match status" value="1"/>
</dbReference>
<dbReference type="GO" id="GO:0031267">
    <property type="term" value="F:small GTPase binding"/>
    <property type="evidence" value="ECO:0007669"/>
    <property type="project" value="TreeGrafter"/>
</dbReference>
<evidence type="ECO:0000313" key="3">
    <source>
        <dbReference type="Proteomes" id="UP001162131"/>
    </source>
</evidence>
<dbReference type="SMART" id="SM00164">
    <property type="entry name" value="TBC"/>
    <property type="match status" value="1"/>
</dbReference>
<reference evidence="2" key="1">
    <citation type="submission" date="2021-09" db="EMBL/GenBank/DDBJ databases">
        <authorList>
            <consortium name="AG Swart"/>
            <person name="Singh M."/>
            <person name="Singh A."/>
            <person name="Seah K."/>
            <person name="Emmerich C."/>
        </authorList>
    </citation>
    <scope>NUCLEOTIDE SEQUENCE</scope>
    <source>
        <strain evidence="2">ATCC30299</strain>
    </source>
</reference>
<accession>A0AAU9K252</accession>
<dbReference type="InterPro" id="IPR050302">
    <property type="entry name" value="Rab_GAP_TBC_domain"/>
</dbReference>
<sequence length="325" mass="38650">MIDYIDRPRFLSDQTKRDISSAQTKAAAQIKIWDHMLSNWSDYSNYSTPKYKILKQRCRKGIPSNVRGRVWFMLCKGLEVQNSYPHHLYFRLCNREEDPPCMLDITKDVSRTFPEHFLFVRQGGQQSLTNILRAYAFLDPEIGYCQGMAYIVGVFLMHVDEESAFWMLVSFMYNYQMRGYYMQGMAKVYQSLYKANYLLKLHEPALWKKFAKSEFYPQIYAMQWFMTLFTFSFNIDTVLRIWDCFLLEGPKILFRVFLSFFKLHKNDLINLSFENLLAGIRRIETSLDADLLLRAAFNITLSRKELLQIDREYQNAPNPVLINWK</sequence>
<dbReference type="PANTHER" id="PTHR47219">
    <property type="entry name" value="RAB GTPASE-ACTIVATING PROTEIN 1-LIKE"/>
    <property type="match status" value="1"/>
</dbReference>
<comment type="caution">
    <text evidence="2">The sequence shown here is derived from an EMBL/GenBank/DDBJ whole genome shotgun (WGS) entry which is preliminary data.</text>
</comment>
<dbReference type="InterPro" id="IPR035969">
    <property type="entry name" value="Rab-GAP_TBC_sf"/>
</dbReference>
<dbReference type="FunFam" id="1.10.8.270:FF:000016">
    <property type="entry name" value="TBC1 domain family member 2A"/>
    <property type="match status" value="1"/>
</dbReference>
<dbReference type="Gene3D" id="1.10.10.750">
    <property type="entry name" value="Ypt/Rab-GAP domain of gyp1p, domain 1"/>
    <property type="match status" value="1"/>
</dbReference>
<feature type="domain" description="Rab-GAP TBC" evidence="1">
    <location>
        <begin position="61"/>
        <end position="249"/>
    </location>
</feature>
<name>A0AAU9K252_9CILI</name>
<dbReference type="PROSITE" id="PS50086">
    <property type="entry name" value="TBC_RABGAP"/>
    <property type="match status" value="1"/>
</dbReference>
<evidence type="ECO:0000313" key="2">
    <source>
        <dbReference type="EMBL" id="CAG9327272.1"/>
    </source>
</evidence>
<dbReference type="Gene3D" id="1.10.8.270">
    <property type="entry name" value="putative rabgap domain of human tbc1 domain family member 14 like domains"/>
    <property type="match status" value="1"/>
</dbReference>
<dbReference type="EMBL" id="CAJZBQ010000043">
    <property type="protein sequence ID" value="CAG9327272.1"/>
    <property type="molecule type" value="Genomic_DNA"/>
</dbReference>
<dbReference type="PANTHER" id="PTHR47219:SF9">
    <property type="entry name" value="GTPASE ACTIVATING PROTEIN AND CENTROSOME-ASSOCIATED, ISOFORM B"/>
    <property type="match status" value="1"/>
</dbReference>
<dbReference type="AlphaFoldDB" id="A0AAU9K252"/>
<dbReference type="Proteomes" id="UP001162131">
    <property type="component" value="Unassembled WGS sequence"/>
</dbReference>
<dbReference type="Gene3D" id="1.10.472.80">
    <property type="entry name" value="Ypt/Rab-GAP domain of gyp1p, domain 3"/>
    <property type="match status" value="1"/>
</dbReference>
<keyword evidence="3" id="KW-1185">Reference proteome</keyword>
<proteinExistence type="predicted"/>